<sequence length="223" mass="24993">MNFLYPTSILGGIALLLAPTLAHGQNSPSPFYFGVRAGYSNYTMEGEEVKLHTQPGADELQRDQWFTVGAILRKRLYAPLSLQAELNYLREGGHFKGGVFLGKTVYTIDCLQIPLLLDVEVPATEQLSIHLQGGMALTTVVREVELDMPSFDKRNRFSNPTDFFSPVLGGELAWHQGRHVYFLNARYSYDLTDYYQREYMGTYYNAKSSGFTLAVGTLLGLGK</sequence>
<feature type="chain" id="PRO_5046951735" evidence="1">
    <location>
        <begin position="25"/>
        <end position="223"/>
    </location>
</feature>
<evidence type="ECO:0000313" key="3">
    <source>
        <dbReference type="EMBL" id="MFD1875646.1"/>
    </source>
</evidence>
<evidence type="ECO:0000313" key="4">
    <source>
        <dbReference type="Proteomes" id="UP001597197"/>
    </source>
</evidence>
<keyword evidence="1" id="KW-0732">Signal</keyword>
<organism evidence="3 4">
    <name type="scientific">Hymenobacter bucti</name>
    <dbReference type="NCBI Taxonomy" id="1844114"/>
    <lineage>
        <taxon>Bacteria</taxon>
        <taxon>Pseudomonadati</taxon>
        <taxon>Bacteroidota</taxon>
        <taxon>Cytophagia</taxon>
        <taxon>Cytophagales</taxon>
        <taxon>Hymenobacteraceae</taxon>
        <taxon>Hymenobacter</taxon>
    </lineage>
</organism>
<feature type="domain" description="Outer membrane protein beta-barrel" evidence="2">
    <location>
        <begin position="25"/>
        <end position="193"/>
    </location>
</feature>
<comment type="caution">
    <text evidence="3">The sequence shown here is derived from an EMBL/GenBank/DDBJ whole genome shotgun (WGS) entry which is preliminary data.</text>
</comment>
<dbReference type="Proteomes" id="UP001597197">
    <property type="component" value="Unassembled WGS sequence"/>
</dbReference>
<accession>A0ABW4R238</accession>
<reference evidence="4" key="1">
    <citation type="journal article" date="2019" name="Int. J. Syst. Evol. Microbiol.">
        <title>The Global Catalogue of Microorganisms (GCM) 10K type strain sequencing project: providing services to taxonomists for standard genome sequencing and annotation.</title>
        <authorList>
            <consortium name="The Broad Institute Genomics Platform"/>
            <consortium name="The Broad Institute Genome Sequencing Center for Infectious Disease"/>
            <person name="Wu L."/>
            <person name="Ma J."/>
        </authorList>
    </citation>
    <scope>NUCLEOTIDE SEQUENCE [LARGE SCALE GENOMIC DNA]</scope>
    <source>
        <strain evidence="4">CGMCC 1.15795</strain>
    </source>
</reference>
<keyword evidence="4" id="KW-1185">Reference proteome</keyword>
<name>A0ABW4R238_9BACT</name>
<evidence type="ECO:0000256" key="1">
    <source>
        <dbReference type="SAM" id="SignalP"/>
    </source>
</evidence>
<dbReference type="EMBL" id="JBHUFD010000019">
    <property type="protein sequence ID" value="MFD1875646.1"/>
    <property type="molecule type" value="Genomic_DNA"/>
</dbReference>
<protein>
    <submittedName>
        <fullName evidence="3">Porin family protein</fullName>
    </submittedName>
</protein>
<gene>
    <name evidence="3" type="ORF">ACFSDX_24655</name>
</gene>
<proteinExistence type="predicted"/>
<dbReference type="Pfam" id="PF13568">
    <property type="entry name" value="OMP_b-brl_2"/>
    <property type="match status" value="1"/>
</dbReference>
<feature type="signal peptide" evidence="1">
    <location>
        <begin position="1"/>
        <end position="24"/>
    </location>
</feature>
<dbReference type="InterPro" id="IPR025665">
    <property type="entry name" value="Beta-barrel_OMP_2"/>
</dbReference>
<dbReference type="RefSeq" id="WP_382318555.1">
    <property type="nucleotide sequence ID" value="NZ_JBHUFD010000019.1"/>
</dbReference>
<evidence type="ECO:0000259" key="2">
    <source>
        <dbReference type="Pfam" id="PF13568"/>
    </source>
</evidence>